<keyword evidence="4 5" id="KW-0472">Membrane</keyword>
<feature type="transmembrane region" description="Helical" evidence="5">
    <location>
        <begin position="41"/>
        <end position="61"/>
    </location>
</feature>
<dbReference type="AlphaFoldDB" id="G3AEN7"/>
<evidence type="ECO:0000256" key="4">
    <source>
        <dbReference type="ARBA" id="ARBA00023136"/>
    </source>
</evidence>
<dbReference type="Proteomes" id="UP000000709">
    <property type="component" value="Unassembled WGS sequence"/>
</dbReference>
<gene>
    <name evidence="6" type="ORF">SPAPADRAFT_58870</name>
</gene>
<feature type="transmembrane region" description="Helical" evidence="5">
    <location>
        <begin position="67"/>
        <end position="89"/>
    </location>
</feature>
<dbReference type="InParanoid" id="G3AEN7"/>
<dbReference type="Gene3D" id="1.20.1280.290">
    <property type="match status" value="2"/>
</dbReference>
<dbReference type="HOGENOM" id="CLU_585253_0_0_1"/>
<evidence type="ECO:0000256" key="5">
    <source>
        <dbReference type="SAM" id="Phobius"/>
    </source>
</evidence>
<dbReference type="InterPro" id="IPR051415">
    <property type="entry name" value="LAAT-1"/>
</dbReference>
<dbReference type="GeneID" id="18872656"/>
<evidence type="ECO:0000313" key="7">
    <source>
        <dbReference type="Proteomes" id="UP000000709"/>
    </source>
</evidence>
<dbReference type="PANTHER" id="PTHR16201:SF44">
    <property type="entry name" value="SEVEN TRANSMEMBRANE PROTEIN 1"/>
    <property type="match status" value="1"/>
</dbReference>
<name>G3AEN7_SPAPN</name>
<dbReference type="EMBL" id="GL996499">
    <property type="protein sequence ID" value="EGW35663.1"/>
    <property type="molecule type" value="Genomic_DNA"/>
</dbReference>
<sequence>MFDPPYPIIFTAYKATAFVSLTFSLIAFIPQIIQVHRNKSFHHLSVSFIGILLIQDVFNLLQSSLDYQILLYLYYCILDCLLLLQYYYYHHITYSSPLFKAIIVPSLITTVHARPVEIPEQINVNGNSLANALLLVSSRIPQVVKNFNHKSAKGISKNFLVLNILSNLFYVVSLSLSLYLLAYTNNIQDTDEPFGVVLQRQLPLIIASGITILLDLTILYQTHIYQPQIRHPRRLSASTRQPSWYTRNQPIYDSQEFFHPTEDTTMDHDHFLAPILSQQSRGRKLTQSPNSETTSLIMKSSYPSYVSPPPAHYISSSLNSPSKEQFTQTMFSRLAKSIKRYPNSIDTNIGSTNAAMSPTSFIPSIVGHASSVGKKLNDGSKVPFSPSDFLHDDYYWKNSAGSDSMLGRSTDGDRIPILH</sequence>
<dbReference type="InterPro" id="IPR006603">
    <property type="entry name" value="PQ-loop_rpt"/>
</dbReference>
<evidence type="ECO:0000313" key="6">
    <source>
        <dbReference type="EMBL" id="EGW35663.1"/>
    </source>
</evidence>
<dbReference type="PANTHER" id="PTHR16201">
    <property type="entry name" value="SEVEN TRANSMEMBRANE PROTEIN 1-RELATED"/>
    <property type="match status" value="1"/>
</dbReference>
<accession>G3AEN7</accession>
<dbReference type="GO" id="GO:0016020">
    <property type="term" value="C:membrane"/>
    <property type="evidence" value="ECO:0007669"/>
    <property type="project" value="UniProtKB-SubCell"/>
</dbReference>
<evidence type="ECO:0000256" key="1">
    <source>
        <dbReference type="ARBA" id="ARBA00004141"/>
    </source>
</evidence>
<dbReference type="SMART" id="SM00679">
    <property type="entry name" value="CTNS"/>
    <property type="match status" value="2"/>
</dbReference>
<organism evidence="7">
    <name type="scientific">Spathaspora passalidarum (strain NRRL Y-27907 / 11-Y1)</name>
    <dbReference type="NCBI Taxonomy" id="619300"/>
    <lineage>
        <taxon>Eukaryota</taxon>
        <taxon>Fungi</taxon>
        <taxon>Dikarya</taxon>
        <taxon>Ascomycota</taxon>
        <taxon>Saccharomycotina</taxon>
        <taxon>Pichiomycetes</taxon>
        <taxon>Debaryomycetaceae</taxon>
        <taxon>Spathaspora</taxon>
    </lineage>
</organism>
<feature type="transmembrane region" description="Helical" evidence="5">
    <location>
        <begin position="159"/>
        <end position="182"/>
    </location>
</feature>
<keyword evidence="7" id="KW-1185">Reference proteome</keyword>
<feature type="transmembrane region" description="Helical" evidence="5">
    <location>
        <begin position="202"/>
        <end position="220"/>
    </location>
</feature>
<reference evidence="6 7" key="1">
    <citation type="journal article" date="2011" name="Proc. Natl. Acad. Sci. U.S.A.">
        <title>Comparative genomics of xylose-fermenting fungi for enhanced biofuel production.</title>
        <authorList>
            <person name="Wohlbach D.J."/>
            <person name="Kuo A."/>
            <person name="Sato T.K."/>
            <person name="Potts K.M."/>
            <person name="Salamov A.A."/>
            <person name="LaButti K.M."/>
            <person name="Sun H."/>
            <person name="Clum A."/>
            <person name="Pangilinan J.L."/>
            <person name="Lindquist E.A."/>
            <person name="Lucas S."/>
            <person name="Lapidus A."/>
            <person name="Jin M."/>
            <person name="Gunawan C."/>
            <person name="Balan V."/>
            <person name="Dale B.E."/>
            <person name="Jeffries T.W."/>
            <person name="Zinkel R."/>
            <person name="Barry K.W."/>
            <person name="Grigoriev I.V."/>
            <person name="Gasch A.P."/>
        </authorList>
    </citation>
    <scope>NUCLEOTIDE SEQUENCE [LARGE SCALE GENOMIC DNA]</scope>
    <source>
        <strain evidence="7">NRRL Y-27907 / 11-Y1</strain>
    </source>
</reference>
<feature type="transmembrane region" description="Helical" evidence="5">
    <location>
        <begin position="6"/>
        <end position="29"/>
    </location>
</feature>
<dbReference type="OrthoDB" id="8048523at2759"/>
<protein>
    <recommendedName>
        <fullName evidence="8">PQ-loop-domain-containing protein</fullName>
    </recommendedName>
</protein>
<dbReference type="eggNOG" id="KOG2913">
    <property type="taxonomic scope" value="Eukaryota"/>
</dbReference>
<keyword evidence="2 5" id="KW-0812">Transmembrane</keyword>
<dbReference type="OMA" id="YWYYTRV"/>
<comment type="subcellular location">
    <subcellularLocation>
        <location evidence="1">Membrane</location>
        <topology evidence="1">Multi-pass membrane protein</topology>
    </subcellularLocation>
</comment>
<dbReference type="RefSeq" id="XP_007373075.1">
    <property type="nucleotide sequence ID" value="XM_007373013.1"/>
</dbReference>
<keyword evidence="3 5" id="KW-1133">Transmembrane helix</keyword>
<proteinExistence type="predicted"/>
<evidence type="ECO:0008006" key="8">
    <source>
        <dbReference type="Google" id="ProtNLM"/>
    </source>
</evidence>
<evidence type="ECO:0000256" key="2">
    <source>
        <dbReference type="ARBA" id="ARBA00022692"/>
    </source>
</evidence>
<dbReference type="KEGG" id="spaa:SPAPADRAFT_58870"/>
<dbReference type="Pfam" id="PF04193">
    <property type="entry name" value="PQ-loop"/>
    <property type="match status" value="2"/>
</dbReference>
<evidence type="ECO:0000256" key="3">
    <source>
        <dbReference type="ARBA" id="ARBA00022989"/>
    </source>
</evidence>